<name>A0AA38MW83_9AGAR</name>
<evidence type="ECO:0000313" key="8">
    <source>
        <dbReference type="Proteomes" id="UP001176059"/>
    </source>
</evidence>
<dbReference type="AlphaFoldDB" id="A0AA38MW83"/>
<evidence type="ECO:0000256" key="5">
    <source>
        <dbReference type="ARBA" id="ARBA00023136"/>
    </source>
</evidence>
<keyword evidence="3 6" id="KW-0812">Transmembrane</keyword>
<comment type="subcellular location">
    <subcellularLocation>
        <location evidence="1">Membrane</location>
        <topology evidence="1">Multi-pass membrane protein</topology>
    </subcellularLocation>
</comment>
<evidence type="ECO:0000313" key="7">
    <source>
        <dbReference type="EMBL" id="KAJ3719016.1"/>
    </source>
</evidence>
<keyword evidence="5 6" id="KW-0472">Membrane</keyword>
<feature type="transmembrane region" description="Helical" evidence="6">
    <location>
        <begin position="164"/>
        <end position="188"/>
    </location>
</feature>
<dbReference type="EMBL" id="JANVFO010000067">
    <property type="protein sequence ID" value="KAJ3719016.1"/>
    <property type="molecule type" value="Genomic_DNA"/>
</dbReference>
<accession>A0AA38MW83</accession>
<dbReference type="PANTHER" id="PTHR45649">
    <property type="entry name" value="AMINO-ACID PERMEASE BAT1"/>
    <property type="match status" value="1"/>
</dbReference>
<gene>
    <name evidence="7" type="ORF">DFJ43DRAFT_746818</name>
</gene>
<dbReference type="Proteomes" id="UP001176059">
    <property type="component" value="Unassembled WGS sequence"/>
</dbReference>
<keyword evidence="8" id="KW-1185">Reference proteome</keyword>
<keyword evidence="4 6" id="KW-1133">Transmembrane helix</keyword>
<dbReference type="Gene3D" id="1.20.1740.10">
    <property type="entry name" value="Amino acid/polyamine transporter I"/>
    <property type="match status" value="1"/>
</dbReference>
<dbReference type="InterPro" id="IPR002293">
    <property type="entry name" value="AA/rel_permease1"/>
</dbReference>
<comment type="caution">
    <text evidence="7">The sequence shown here is derived from an EMBL/GenBank/DDBJ whole genome shotgun (WGS) entry which is preliminary data.</text>
</comment>
<feature type="transmembrane region" description="Helical" evidence="6">
    <location>
        <begin position="320"/>
        <end position="340"/>
    </location>
</feature>
<dbReference type="Pfam" id="PF13520">
    <property type="entry name" value="AA_permease_2"/>
    <property type="match status" value="1"/>
</dbReference>
<feature type="transmembrane region" description="Helical" evidence="6">
    <location>
        <begin position="6"/>
        <end position="24"/>
    </location>
</feature>
<feature type="transmembrane region" description="Helical" evidence="6">
    <location>
        <begin position="114"/>
        <end position="137"/>
    </location>
</feature>
<sequence length="365" mass="39331">MRQAWHVYLAFVLINVSCLLVVVFRNRWLPLIQRMGSVAVVGGGIVTVVILAVLPRQHASAASVFTTWNNQTGWPSGVAFLTGMLNGAYAIGTPDAVAHIAEELPSPRNDLPKAVAAQMIVGTLTSFVFAIAIMFAITDLDAVLNTGTAFPLAEIYHQATENTAVTFVLLLLIILAQVGCLLGTYTVVGRCWWALARDNATPFSTFFAKVSIDLSCPVRSTVFCFISCLGFGAIQLGSPAAFSDLVGSFVILTTTSYLLAILPHLLSRLSTGGSNVSEGPFWMGPIFGPIINAIAVSLIVLTNAVYCFPYFLPVNEASEMNYNSVLLVGLVILTVIWWFVHGKERYPGPNVPKPCVIRQGMEGMI</sequence>
<dbReference type="PANTHER" id="PTHR45649:SF27">
    <property type="entry name" value="CHOLINE TRANSPORTER (EUROFUNG)"/>
    <property type="match status" value="1"/>
</dbReference>
<proteinExistence type="predicted"/>
<feature type="transmembrane region" description="Helical" evidence="6">
    <location>
        <begin position="245"/>
        <end position="266"/>
    </location>
</feature>
<feature type="transmembrane region" description="Helical" evidence="6">
    <location>
        <begin position="286"/>
        <end position="308"/>
    </location>
</feature>
<dbReference type="PIRSF" id="PIRSF006060">
    <property type="entry name" value="AA_transporter"/>
    <property type="match status" value="1"/>
</dbReference>
<dbReference type="GO" id="GO:0016020">
    <property type="term" value="C:membrane"/>
    <property type="evidence" value="ECO:0007669"/>
    <property type="project" value="UniProtKB-SubCell"/>
</dbReference>
<reference evidence="7" key="1">
    <citation type="submission" date="2022-08" db="EMBL/GenBank/DDBJ databases">
        <authorList>
            <consortium name="DOE Joint Genome Institute"/>
            <person name="Min B."/>
            <person name="Sierra-Patev S."/>
            <person name="Naranjo-Ortiz M."/>
            <person name="Looney B."/>
            <person name="Konkel Z."/>
            <person name="Slot J.C."/>
            <person name="Sakamoto Y."/>
            <person name="Steenwyk J.L."/>
            <person name="Rokas A."/>
            <person name="Carro J."/>
            <person name="Camarero S."/>
            <person name="Ferreira P."/>
            <person name="Molpeceres G."/>
            <person name="Ruiz-duenas F.J."/>
            <person name="Serrano A."/>
            <person name="Henrissat B."/>
            <person name="Drula E."/>
            <person name="Hughes K.W."/>
            <person name="Mata J.L."/>
            <person name="Ishikawa N.K."/>
            <person name="Vargas-Isla R."/>
            <person name="Ushijima S."/>
            <person name="Smith C.A."/>
            <person name="Ahrendt S."/>
            <person name="Andreopoulos W."/>
            <person name="He G."/>
            <person name="LaButti K."/>
            <person name="Lipzen A."/>
            <person name="Ng V."/>
            <person name="Riley R."/>
            <person name="Sandor L."/>
            <person name="Barry K."/>
            <person name="Martinez A.T."/>
            <person name="Xiao Y."/>
            <person name="Gibbons J.G."/>
            <person name="Terashima K."/>
            <person name="Hibbett D.S."/>
            <person name="Grigoriev I.V."/>
        </authorList>
    </citation>
    <scope>NUCLEOTIDE SEQUENCE</scope>
    <source>
        <strain evidence="7">ET3784</strain>
    </source>
</reference>
<feature type="transmembrane region" description="Helical" evidence="6">
    <location>
        <begin position="36"/>
        <end position="54"/>
    </location>
</feature>
<organism evidence="7 8">
    <name type="scientific">Lentinula guzmanii</name>
    <dbReference type="NCBI Taxonomy" id="2804957"/>
    <lineage>
        <taxon>Eukaryota</taxon>
        <taxon>Fungi</taxon>
        <taxon>Dikarya</taxon>
        <taxon>Basidiomycota</taxon>
        <taxon>Agaricomycotina</taxon>
        <taxon>Agaricomycetes</taxon>
        <taxon>Agaricomycetidae</taxon>
        <taxon>Agaricales</taxon>
        <taxon>Marasmiineae</taxon>
        <taxon>Omphalotaceae</taxon>
        <taxon>Lentinula</taxon>
    </lineage>
</organism>
<evidence type="ECO:0000256" key="3">
    <source>
        <dbReference type="ARBA" id="ARBA00022692"/>
    </source>
</evidence>
<protein>
    <submittedName>
        <fullName evidence="7">Amino acid/polyamine transporter I</fullName>
    </submittedName>
</protein>
<evidence type="ECO:0000256" key="6">
    <source>
        <dbReference type="SAM" id="Phobius"/>
    </source>
</evidence>
<evidence type="ECO:0000256" key="2">
    <source>
        <dbReference type="ARBA" id="ARBA00022448"/>
    </source>
</evidence>
<evidence type="ECO:0000256" key="4">
    <source>
        <dbReference type="ARBA" id="ARBA00022989"/>
    </source>
</evidence>
<keyword evidence="2" id="KW-0813">Transport</keyword>
<reference evidence="7" key="2">
    <citation type="journal article" date="2023" name="Proc. Natl. Acad. Sci. U.S.A.">
        <title>A global phylogenomic analysis of the shiitake genus Lentinula.</title>
        <authorList>
            <person name="Sierra-Patev S."/>
            <person name="Min B."/>
            <person name="Naranjo-Ortiz M."/>
            <person name="Looney B."/>
            <person name="Konkel Z."/>
            <person name="Slot J.C."/>
            <person name="Sakamoto Y."/>
            <person name="Steenwyk J.L."/>
            <person name="Rokas A."/>
            <person name="Carro J."/>
            <person name="Camarero S."/>
            <person name="Ferreira P."/>
            <person name="Molpeceres G."/>
            <person name="Ruiz-Duenas F.J."/>
            <person name="Serrano A."/>
            <person name="Henrissat B."/>
            <person name="Drula E."/>
            <person name="Hughes K.W."/>
            <person name="Mata J.L."/>
            <person name="Ishikawa N.K."/>
            <person name="Vargas-Isla R."/>
            <person name="Ushijima S."/>
            <person name="Smith C.A."/>
            <person name="Donoghue J."/>
            <person name="Ahrendt S."/>
            <person name="Andreopoulos W."/>
            <person name="He G."/>
            <person name="LaButti K."/>
            <person name="Lipzen A."/>
            <person name="Ng V."/>
            <person name="Riley R."/>
            <person name="Sandor L."/>
            <person name="Barry K."/>
            <person name="Martinez A.T."/>
            <person name="Xiao Y."/>
            <person name="Gibbons J.G."/>
            <person name="Terashima K."/>
            <person name="Grigoriev I.V."/>
            <person name="Hibbett D."/>
        </authorList>
    </citation>
    <scope>NUCLEOTIDE SEQUENCE</scope>
    <source>
        <strain evidence="7">ET3784</strain>
    </source>
</reference>
<evidence type="ECO:0000256" key="1">
    <source>
        <dbReference type="ARBA" id="ARBA00004141"/>
    </source>
</evidence>
<dbReference type="GO" id="GO:0022857">
    <property type="term" value="F:transmembrane transporter activity"/>
    <property type="evidence" value="ECO:0007669"/>
    <property type="project" value="InterPro"/>
</dbReference>